<dbReference type="RefSeq" id="WP_220226309.1">
    <property type="nucleotide sequence ID" value="NZ_JAICBX010000001.1"/>
</dbReference>
<evidence type="ECO:0000313" key="5">
    <source>
        <dbReference type="Proteomes" id="UP001196509"/>
    </source>
</evidence>
<dbReference type="AlphaFoldDB" id="A0AAE2ZG50"/>
<sequence>MRFKVPRRQPESFRASALYLAGEIKGLSPDRVEFVEVRNLFTDNARAASSVMEATAAKSVRCKQPAYHFMITFDPKDAAAGKVTPELKRKVAQQVIERMGLTEHQLMVYSHQDTEHPHMHFLVNRIHPQKHVAYDRHQDGKRLTGIVHELAREHGLNILRNREYERQLGRDVDDLAPALSDGEYWKTRREEREALIPLGKDATADLRRRLKDDFYQSQTWAELNHRLTQKGITMERKGQGLILSDGERFAKLSDMGKGVRFNTLEERFGERFDDFMANRAAEIARDDREGQKALDTSDLEPEERSTVEGMLAGDIDTSPEGDAVRRADQADMDYRYWIQIEAAYRSRKGRVRYAEQQEVWHARQAEREAGWITKREASFLEGLSKVYKDANKARTRWDDLEKKLGIKEAEDAIRKDPFLLGAVKGVRIGDYRTRDRAEAKKSFRYIMQRRQKLRDARLKHGQAHHEIEQARRRTKAAVRDLEIIQNIAGSPAELRKRLAAKIAARARALERLSEKALKRANLADDRKEQLERAWRLHKKRQLERERTKERGRPFGLDLDLFDD</sequence>
<protein>
    <submittedName>
        <fullName evidence="4">Relaxase/mobilization nuclease domain-containing protein</fullName>
    </submittedName>
</protein>
<feature type="domain" description="MobA/VirD2-like nuclease" evidence="2">
    <location>
        <begin position="31"/>
        <end position="156"/>
    </location>
</feature>
<comment type="caution">
    <text evidence="4">The sequence shown here is derived from an EMBL/GenBank/DDBJ whole genome shotgun (WGS) entry which is preliminary data.</text>
</comment>
<dbReference type="InterPro" id="IPR005094">
    <property type="entry name" value="Endonuclease_MobA/VirD2"/>
</dbReference>
<dbReference type="Pfam" id="PF03432">
    <property type="entry name" value="Relaxase"/>
    <property type="match status" value="1"/>
</dbReference>
<reference evidence="4" key="1">
    <citation type="submission" date="2021-08" db="EMBL/GenBank/DDBJ databases">
        <title>Hoeflea bacterium WL0058 sp. nov., isolated from the sediment.</title>
        <authorList>
            <person name="Wang L."/>
            <person name="Zhang D."/>
        </authorList>
    </citation>
    <scope>NUCLEOTIDE SEQUENCE</scope>
    <source>
        <strain evidence="4">WL0058</strain>
    </source>
</reference>
<evidence type="ECO:0000259" key="3">
    <source>
        <dbReference type="Pfam" id="PF22863"/>
    </source>
</evidence>
<evidence type="ECO:0000313" key="4">
    <source>
        <dbReference type="EMBL" id="MBW8635576.1"/>
    </source>
</evidence>
<evidence type="ECO:0000259" key="2">
    <source>
        <dbReference type="Pfam" id="PF03432"/>
    </source>
</evidence>
<evidence type="ECO:0000256" key="1">
    <source>
        <dbReference type="SAM" id="MobiDB-lite"/>
    </source>
</evidence>
<organism evidence="4 5">
    <name type="scientific">Flavimaribacter sediminis</name>
    <dbReference type="NCBI Taxonomy" id="2865987"/>
    <lineage>
        <taxon>Bacteria</taxon>
        <taxon>Pseudomonadati</taxon>
        <taxon>Pseudomonadota</taxon>
        <taxon>Alphaproteobacteria</taxon>
        <taxon>Hyphomicrobiales</taxon>
        <taxon>Rhizobiaceae</taxon>
        <taxon>Flavimaribacter</taxon>
    </lineage>
</organism>
<dbReference type="EMBL" id="JAICBX010000001">
    <property type="protein sequence ID" value="MBW8635576.1"/>
    <property type="molecule type" value="Genomic_DNA"/>
</dbReference>
<dbReference type="InterPro" id="IPR054462">
    <property type="entry name" value="TraI_M"/>
</dbReference>
<feature type="domain" description="TraI-like middle" evidence="3">
    <location>
        <begin position="206"/>
        <end position="270"/>
    </location>
</feature>
<dbReference type="Pfam" id="PF22863">
    <property type="entry name" value="TraI_middle"/>
    <property type="match status" value="1"/>
</dbReference>
<name>A0AAE2ZG50_9HYPH</name>
<dbReference type="Proteomes" id="UP001196509">
    <property type="component" value="Unassembled WGS sequence"/>
</dbReference>
<feature type="region of interest" description="Disordered" evidence="1">
    <location>
        <begin position="286"/>
        <end position="306"/>
    </location>
</feature>
<keyword evidence="5" id="KW-1185">Reference proteome</keyword>
<proteinExistence type="predicted"/>
<accession>A0AAE2ZG50</accession>
<gene>
    <name evidence="4" type="ORF">K1W69_00130</name>
</gene>